<sequence>MKTFTRNADASALRCPPGCDDEAFSHVRKIDHVARNSPEDVYGRGSWGYTVLRTTYSHESDALFPIAVEKLNRWIKGFWAFQSLFVRQSAEFMYLKTDPIYNDVIAERFCLDIVEDREKLNCSDLQAASPADVDLLGQRFDVWRISVGAEHGFEWSPRFSDCILIDDNSLASLNNLPEYPPDLKALLGSRVPTQKFDQWYDDGSAYVWLMDARGVSKYARDADLQQERPSARGWFKISLLMLWEAWDARASYDAGTVLSCENDVDDEDPDSYWYDW</sequence>
<accession>A0A9P7ZGY2</accession>
<dbReference type="EMBL" id="MU251268">
    <property type="protein sequence ID" value="KAG9251360.1"/>
    <property type="molecule type" value="Genomic_DNA"/>
</dbReference>
<evidence type="ECO:0000313" key="2">
    <source>
        <dbReference type="Proteomes" id="UP000887229"/>
    </source>
</evidence>
<evidence type="ECO:0000313" key="1">
    <source>
        <dbReference type="EMBL" id="KAG9251360.1"/>
    </source>
</evidence>
<dbReference type="Proteomes" id="UP000887229">
    <property type="component" value="Unassembled WGS sequence"/>
</dbReference>
<keyword evidence="2" id="KW-1185">Reference proteome</keyword>
<organism evidence="1 2">
    <name type="scientific">Emericellopsis atlantica</name>
    <dbReference type="NCBI Taxonomy" id="2614577"/>
    <lineage>
        <taxon>Eukaryota</taxon>
        <taxon>Fungi</taxon>
        <taxon>Dikarya</taxon>
        <taxon>Ascomycota</taxon>
        <taxon>Pezizomycotina</taxon>
        <taxon>Sordariomycetes</taxon>
        <taxon>Hypocreomycetidae</taxon>
        <taxon>Hypocreales</taxon>
        <taxon>Bionectriaceae</taxon>
        <taxon>Emericellopsis</taxon>
    </lineage>
</organism>
<reference evidence="1" key="1">
    <citation type="journal article" date="2021" name="IMA Fungus">
        <title>Genomic characterization of three marine fungi, including Emericellopsis atlantica sp. nov. with signatures of a generalist lifestyle and marine biomass degradation.</title>
        <authorList>
            <person name="Hagestad O.C."/>
            <person name="Hou L."/>
            <person name="Andersen J.H."/>
            <person name="Hansen E.H."/>
            <person name="Altermark B."/>
            <person name="Li C."/>
            <person name="Kuhnert E."/>
            <person name="Cox R.J."/>
            <person name="Crous P.W."/>
            <person name="Spatafora J.W."/>
            <person name="Lail K."/>
            <person name="Amirebrahimi M."/>
            <person name="Lipzen A."/>
            <person name="Pangilinan J."/>
            <person name="Andreopoulos W."/>
            <person name="Hayes R.D."/>
            <person name="Ng V."/>
            <person name="Grigoriev I.V."/>
            <person name="Jackson S.A."/>
            <person name="Sutton T.D.S."/>
            <person name="Dobson A.D.W."/>
            <person name="Rama T."/>
        </authorList>
    </citation>
    <scope>NUCLEOTIDE SEQUENCE</scope>
    <source>
        <strain evidence="1">TS7</strain>
    </source>
</reference>
<dbReference type="OrthoDB" id="6499973at2759"/>
<protein>
    <submittedName>
        <fullName evidence="1">Uncharacterized protein</fullName>
    </submittedName>
</protein>
<name>A0A9P7ZGY2_9HYPO</name>
<comment type="caution">
    <text evidence="1">The sequence shown here is derived from an EMBL/GenBank/DDBJ whole genome shotgun (WGS) entry which is preliminary data.</text>
</comment>
<dbReference type="AlphaFoldDB" id="A0A9P7ZGY2"/>
<dbReference type="GeneID" id="70293332"/>
<proteinExistence type="predicted"/>
<gene>
    <name evidence="1" type="ORF">F5Z01DRAFT_639261</name>
</gene>
<dbReference type="RefSeq" id="XP_046115284.1">
    <property type="nucleotide sequence ID" value="XM_046262429.1"/>
</dbReference>